<feature type="compositionally biased region" description="Polar residues" evidence="1">
    <location>
        <begin position="986"/>
        <end position="1002"/>
    </location>
</feature>
<organism evidence="2 3">
    <name type="scientific">Ephemerocybe angulata</name>
    <dbReference type="NCBI Taxonomy" id="980116"/>
    <lineage>
        <taxon>Eukaryota</taxon>
        <taxon>Fungi</taxon>
        <taxon>Dikarya</taxon>
        <taxon>Basidiomycota</taxon>
        <taxon>Agaricomycotina</taxon>
        <taxon>Agaricomycetes</taxon>
        <taxon>Agaricomycetidae</taxon>
        <taxon>Agaricales</taxon>
        <taxon>Agaricineae</taxon>
        <taxon>Psathyrellaceae</taxon>
        <taxon>Ephemerocybe</taxon>
    </lineage>
</organism>
<feature type="region of interest" description="Disordered" evidence="1">
    <location>
        <begin position="926"/>
        <end position="1141"/>
    </location>
</feature>
<evidence type="ECO:0008006" key="4">
    <source>
        <dbReference type="Google" id="ProtNLM"/>
    </source>
</evidence>
<feature type="compositionally biased region" description="Basic and acidic residues" evidence="1">
    <location>
        <begin position="1025"/>
        <end position="1041"/>
    </location>
</feature>
<feature type="compositionally biased region" description="Basic and acidic residues" evidence="1">
    <location>
        <begin position="1263"/>
        <end position="1273"/>
    </location>
</feature>
<dbReference type="OrthoDB" id="298939at2759"/>
<feature type="region of interest" description="Disordered" evidence="1">
    <location>
        <begin position="678"/>
        <end position="783"/>
    </location>
</feature>
<accession>A0A8H5CI98</accession>
<sequence length="1634" mass="172317">MASSAQPMAIPEPMNASPHHSKVKVSITLADRMFVAGGFIAGKVEMECRADKGLGIGVIMVELFANQELTSRDHSATSTFIHSKRIFQGPGLPPSNAVQAYPQPGSPVLPPHYHQARRGLSTFLFRIPIPEGSPCALTFGSGLAKVRYELRASVGVVWKDERKLVVHTQSVDVVAGWPYEELVGGKEPEGVVIGEMGKFWVHGKLVGPVVVAGESACIELHVKNHSNKKNTGLSLSLNRTLILPGVSSKAGKQALELTDTLTHVPFRGPEYIIPPGAEGVANLVFDVPKHSRGVRGGTLEGDEEDPPRHTESLFEIRCTVDIKMSMGFGNKDLFLSVPVSIVHPKVVPPPQAAPPASSPYTYDTPVLPYHYPASPVYPALPMSPPPLPPFAVDHQHNQVWIPPPMSPMPMSPMSPPPKSYYAMDPYHHPQVQAQAYMAVPPVAPYLVRPSSAGGNMALPDPYTLPLPVTQNSNVSGLPPPSTHHISQMHPASAHHQNQGALPDGGRDIAAEEGKGQRALRVSHHLRVSSRTRSVSPQSHRFPLLPVSPKAVGQVGSAAGTPVRLRSLPQPPGQVPGQAAPATALVPVPVPVPGLVPVSPSTSLSPVVPRAGAMVYSPRPQLTPKTSFSHDSAWPKSERVEELERMATVIALQREDLSGDIPKDEDEFVLDAGLALAALGPEGENDDGKKTPKDDGDGSGKAEVEVKNKTLPAPPVPTRKKPGASAAAPTLSPTEKQSKRPRIDTLFDAPSGNGESNREKESGLATPHFPSVKRDRTPPTPALTAVLPTRYPRAKLNNFLGVDNSESGLDALERKLLAQVGTRKFGEGNAKQKKDERPDVRDLMGAEDILSASISREGKGARGVVPIDIPAKAQVPEPLNDESAISSLTLGNNIDGVLDGGDVDEPPVHAAGISSGVITQERYGGGLGVGGNDSDFETKTHRGGSVSGDERPSWNPPSFPLLMEDEAKWSAKATLAASRHRREEAQAHTTDTAFHGSTPTKLSDGSRKSGKSRDNKERRSGKKGKERGEKGERAKTRTDAKGRVAAWLGGIDPEQPPEEEVIPASPSVARHPERLLGSHKGEDHVPPPPTLLAKTPSTEADKIHEEKDVSTAPNPRSSGFMPVGTARKDTTQRHHVGRDITVVEESRKVTDLWATELSSPRAKEKPIPSPKEAALAKMPVPIPTRPTPQSVRTDRRVSPPSRDGIDTRPIVAPLPLRRPSPISGSRNVWQIPDPVLTVKSKEPPPVPEKTPIARSFALSPNKPSDPEVKYDVRSARGGRGGKVASVTAMWASVASGISTSQSNGSATTSKPDAKVMPRQLNHNGRFAPSASSNPSQPSTKSGPHLPGKIALPGLVASTSMGNGKAKTPTSGSVPVLCPRQDSAKPKTSSTNESGPVARKVDPAGVPKKLPARSFPITSSGSAGGKPTDLAVHSSSPAPGLFVGDFKSRTPGGKTTPSTNRSTPSSGETAFPKDLMSNSTPANKVNVKLNGGGLGGRGAIASASQPPIAAKRPLIKATSVPAMISSSHATPVLSSTASLARPAGASPAPRLATGVRASASATSLLSKDKDKPKVGVESGGVGGKRTTLAPAKLVMDNLPSPAAAGMASPTKSPPPDLAFGQARLRDLIRKYQTQAS</sequence>
<feature type="compositionally biased region" description="Low complexity" evidence="1">
    <location>
        <begin position="1327"/>
        <end position="1340"/>
    </location>
</feature>
<reference evidence="2 3" key="1">
    <citation type="journal article" date="2020" name="ISME J.">
        <title>Uncovering the hidden diversity of litter-decomposition mechanisms in mushroom-forming fungi.</title>
        <authorList>
            <person name="Floudas D."/>
            <person name="Bentzer J."/>
            <person name="Ahren D."/>
            <person name="Johansson T."/>
            <person name="Persson P."/>
            <person name="Tunlid A."/>
        </authorList>
    </citation>
    <scope>NUCLEOTIDE SEQUENCE [LARGE SCALE GENOMIC DNA]</scope>
    <source>
        <strain evidence="2 3">CBS 175.51</strain>
    </source>
</reference>
<feature type="region of interest" description="Disordered" evidence="1">
    <location>
        <begin position="1527"/>
        <end position="1619"/>
    </location>
</feature>
<feature type="compositionally biased region" description="Polar residues" evidence="1">
    <location>
        <begin position="1527"/>
        <end position="1536"/>
    </location>
</feature>
<gene>
    <name evidence="2" type="ORF">D9611_001306</name>
</gene>
<feature type="region of interest" description="Disordered" evidence="1">
    <location>
        <begin position="1295"/>
        <end position="1487"/>
    </location>
</feature>
<evidence type="ECO:0000313" key="3">
    <source>
        <dbReference type="Proteomes" id="UP000541558"/>
    </source>
</evidence>
<dbReference type="InterPro" id="IPR014752">
    <property type="entry name" value="Arrestin-like_C"/>
</dbReference>
<comment type="caution">
    <text evidence="2">The sequence shown here is derived from an EMBL/GenBank/DDBJ whole genome shotgun (WGS) entry which is preliminary data.</text>
</comment>
<dbReference type="EMBL" id="JAACJK010000001">
    <property type="protein sequence ID" value="KAF5342272.1"/>
    <property type="molecule type" value="Genomic_DNA"/>
</dbReference>
<feature type="compositionally biased region" description="Basic and acidic residues" evidence="1">
    <location>
        <begin position="735"/>
        <end position="744"/>
    </location>
</feature>
<proteinExistence type="predicted"/>
<feature type="compositionally biased region" description="Basic and acidic residues" evidence="1">
    <location>
        <begin position="1098"/>
        <end position="1108"/>
    </location>
</feature>
<feature type="compositionally biased region" description="Basic and acidic residues" evidence="1">
    <location>
        <begin position="1003"/>
        <end position="1017"/>
    </location>
</feature>
<feature type="compositionally biased region" description="Basic and acidic residues" evidence="1">
    <location>
        <begin position="685"/>
        <end position="707"/>
    </location>
</feature>
<name>A0A8H5CI98_9AGAR</name>
<feature type="compositionally biased region" description="Polar residues" evidence="1">
    <location>
        <begin position="1295"/>
        <end position="1309"/>
    </location>
</feature>
<dbReference type="Proteomes" id="UP000541558">
    <property type="component" value="Unassembled WGS sequence"/>
</dbReference>
<keyword evidence="3" id="KW-1185">Reference proteome</keyword>
<feature type="compositionally biased region" description="Polar residues" evidence="1">
    <location>
        <begin position="1355"/>
        <end position="1371"/>
    </location>
</feature>
<feature type="region of interest" description="Disordered" evidence="1">
    <location>
        <begin position="1156"/>
        <end position="1281"/>
    </location>
</feature>
<feature type="compositionally biased region" description="Basic and acidic residues" evidence="1">
    <location>
        <begin position="1069"/>
        <end position="1084"/>
    </location>
</feature>
<protein>
    <recommendedName>
        <fullName evidence="4">Arrestin-like N-terminal domain-containing protein</fullName>
    </recommendedName>
</protein>
<dbReference type="Gene3D" id="2.60.40.640">
    <property type="match status" value="1"/>
</dbReference>
<evidence type="ECO:0000313" key="2">
    <source>
        <dbReference type="EMBL" id="KAF5342272.1"/>
    </source>
</evidence>
<evidence type="ECO:0000256" key="1">
    <source>
        <dbReference type="SAM" id="MobiDB-lite"/>
    </source>
</evidence>
<feature type="compositionally biased region" description="Low complexity" evidence="1">
    <location>
        <begin position="1453"/>
        <end position="1464"/>
    </location>
</feature>